<evidence type="ECO:0000313" key="2">
    <source>
        <dbReference type="EMBL" id="KAG7533988.1"/>
    </source>
</evidence>
<gene>
    <name evidence="2" type="ORF">ISN45_Aa08g015720</name>
</gene>
<accession>A0A8T1XHL8</accession>
<feature type="compositionally biased region" description="Basic and acidic residues" evidence="1">
    <location>
        <begin position="283"/>
        <end position="307"/>
    </location>
</feature>
<name>A0A8T1XHL8_9BRAS</name>
<dbReference type="PANTHER" id="PTHR34682">
    <property type="entry name" value="AT HOOK MOTIF-CONTAINING PROTEIN"/>
    <property type="match status" value="1"/>
</dbReference>
<evidence type="ECO:0000313" key="3">
    <source>
        <dbReference type="Proteomes" id="UP000694240"/>
    </source>
</evidence>
<dbReference type="EMBL" id="JAEFBK010000013">
    <property type="protein sequence ID" value="KAG7533988.1"/>
    <property type="molecule type" value="Genomic_DNA"/>
</dbReference>
<feature type="compositionally biased region" description="Basic and acidic residues" evidence="1">
    <location>
        <begin position="354"/>
        <end position="371"/>
    </location>
</feature>
<proteinExistence type="predicted"/>
<feature type="compositionally biased region" description="Polar residues" evidence="1">
    <location>
        <begin position="9"/>
        <end position="19"/>
    </location>
</feature>
<dbReference type="InterPro" id="IPR045881">
    <property type="entry name" value="MNM1-like"/>
</dbReference>
<dbReference type="PANTHER" id="PTHR34682:SF5">
    <property type="entry name" value="AT HOOK MOTIF-CONTAINING PROTEIN"/>
    <property type="match status" value="1"/>
</dbReference>
<feature type="region of interest" description="Disordered" evidence="1">
    <location>
        <begin position="283"/>
        <end position="389"/>
    </location>
</feature>
<dbReference type="AlphaFoldDB" id="A0A8T1XHL8"/>
<feature type="compositionally biased region" description="Polar residues" evidence="1">
    <location>
        <begin position="337"/>
        <end position="346"/>
    </location>
</feature>
<protein>
    <recommendedName>
        <fullName evidence="4">AT hook motif-containing protein</fullName>
    </recommendedName>
</protein>
<feature type="compositionally biased region" description="Polar residues" evidence="1">
    <location>
        <begin position="115"/>
        <end position="139"/>
    </location>
</feature>
<dbReference type="Proteomes" id="UP000694240">
    <property type="component" value="Chromosome 13"/>
</dbReference>
<reference evidence="2 3" key="1">
    <citation type="submission" date="2020-12" db="EMBL/GenBank/DDBJ databases">
        <title>Concerted genomic and epigenomic changes stabilize Arabidopsis allopolyploids.</title>
        <authorList>
            <person name="Chen Z."/>
        </authorList>
    </citation>
    <scope>NUCLEOTIDE SEQUENCE [LARGE SCALE GENOMIC DNA]</scope>
    <source>
        <strain evidence="2">Allo738</strain>
        <tissue evidence="2">Leaf</tissue>
    </source>
</reference>
<evidence type="ECO:0008006" key="4">
    <source>
        <dbReference type="Google" id="ProtNLM"/>
    </source>
</evidence>
<feature type="region of interest" description="Disordered" evidence="1">
    <location>
        <begin position="1"/>
        <end position="39"/>
    </location>
</feature>
<evidence type="ECO:0000256" key="1">
    <source>
        <dbReference type="SAM" id="MobiDB-lite"/>
    </source>
</evidence>
<comment type="caution">
    <text evidence="2">The sequence shown here is derived from an EMBL/GenBank/DDBJ whole genome shotgun (WGS) entry which is preliminary data.</text>
</comment>
<organism evidence="2 3">
    <name type="scientific">Arabidopsis thaliana x Arabidopsis arenosa</name>
    <dbReference type="NCBI Taxonomy" id="1240361"/>
    <lineage>
        <taxon>Eukaryota</taxon>
        <taxon>Viridiplantae</taxon>
        <taxon>Streptophyta</taxon>
        <taxon>Embryophyta</taxon>
        <taxon>Tracheophyta</taxon>
        <taxon>Spermatophyta</taxon>
        <taxon>Magnoliopsida</taxon>
        <taxon>eudicotyledons</taxon>
        <taxon>Gunneridae</taxon>
        <taxon>Pentapetalae</taxon>
        <taxon>rosids</taxon>
        <taxon>malvids</taxon>
        <taxon>Brassicales</taxon>
        <taxon>Brassicaceae</taxon>
        <taxon>Camelineae</taxon>
        <taxon>Arabidopsis</taxon>
    </lineage>
</organism>
<keyword evidence="3" id="KW-1185">Reference proteome</keyword>
<sequence length="389" mass="41348">MDIPEKMDQVNQGSSSSLTNKRKRGRPRRDESQTQLPVNPLVSTTIDENLIGQVVSGVVEGSFEAGYFLNVKVADTEKQLKGVVFLPEKVTPVTPATDLFPQAKMYARNDIPIPSLNQQTPLQGKKNAGSQTDDVGSEPQTDALIADKNQSATCTTSLPDIHPMSDAGVGSVVIGERNDPIDTLMKDVGGSSAEGKLMEPESQTLSLMPQFGSDGVPKEDHTVLRSEACAASKTAVTVTTTSLKDSIAKGSTTLVDFFPATEMSRKQSAGSSSTLNLELFQKETKLSGTEDEKSPADAEPRGMEEKPVSTVEDVPEELQLELGNKKMSASGIATEANPDQSASSKSGFLGNAFEGKEETAKDQEETAKDPEVSNAASESGFPEATSQSK</sequence>
<feature type="region of interest" description="Disordered" evidence="1">
    <location>
        <begin position="113"/>
        <end position="139"/>
    </location>
</feature>